<comment type="caution">
    <text evidence="8">The sequence shown here is derived from an EMBL/GenBank/DDBJ whole genome shotgun (WGS) entry which is preliminary data.</text>
</comment>
<proteinExistence type="predicted"/>
<dbReference type="CDD" id="cd01335">
    <property type="entry name" value="Radical_SAM"/>
    <property type="match status" value="1"/>
</dbReference>
<dbReference type="EMBL" id="MHSU01000040">
    <property type="protein sequence ID" value="OHA48796.1"/>
    <property type="molecule type" value="Genomic_DNA"/>
</dbReference>
<keyword evidence="3" id="KW-0479">Metal-binding</keyword>
<dbReference type="InterPro" id="IPR058240">
    <property type="entry name" value="rSAM_sf"/>
</dbReference>
<protein>
    <submittedName>
        <fullName evidence="8">Uncharacterized protein</fullName>
    </submittedName>
</protein>
<comment type="cofactor">
    <cofactor evidence="1">
        <name>[4Fe-4S] cluster</name>
        <dbReference type="ChEBI" id="CHEBI:49883"/>
    </cofactor>
</comment>
<evidence type="ECO:0000256" key="5">
    <source>
        <dbReference type="ARBA" id="ARBA00023014"/>
    </source>
</evidence>
<dbReference type="Proteomes" id="UP000178646">
    <property type="component" value="Unassembled WGS sequence"/>
</dbReference>
<dbReference type="GO" id="GO:0046872">
    <property type="term" value="F:metal ion binding"/>
    <property type="evidence" value="ECO:0007669"/>
    <property type="project" value="UniProtKB-KW"/>
</dbReference>
<evidence type="ECO:0000313" key="8">
    <source>
        <dbReference type="EMBL" id="OHA48796.1"/>
    </source>
</evidence>
<dbReference type="GO" id="GO:0051539">
    <property type="term" value="F:4 iron, 4 sulfur cluster binding"/>
    <property type="evidence" value="ECO:0007669"/>
    <property type="project" value="UniProtKB-KW"/>
</dbReference>
<dbReference type="PROSITE" id="PS51918">
    <property type="entry name" value="RADICAL_SAM"/>
    <property type="match status" value="1"/>
</dbReference>
<organism evidence="8 9">
    <name type="scientific">Candidatus Terrybacteria bacterium RIFCSPHIGHO2_02_41_19</name>
    <dbReference type="NCBI Taxonomy" id="1802364"/>
    <lineage>
        <taxon>Bacteria</taxon>
        <taxon>Candidatus Terryibacteriota</taxon>
    </lineage>
</organism>
<dbReference type="Pfam" id="PF04055">
    <property type="entry name" value="Radical_SAM"/>
    <property type="match status" value="1"/>
</dbReference>
<dbReference type="PANTHER" id="PTHR43409:SF16">
    <property type="entry name" value="SLR0320 PROTEIN"/>
    <property type="match status" value="1"/>
</dbReference>
<evidence type="ECO:0000256" key="3">
    <source>
        <dbReference type="ARBA" id="ARBA00022723"/>
    </source>
</evidence>
<evidence type="ECO:0000313" key="9">
    <source>
        <dbReference type="Proteomes" id="UP000178646"/>
    </source>
</evidence>
<dbReference type="SUPFAM" id="SSF52242">
    <property type="entry name" value="Cobalamin (vitamin B12)-binding domain"/>
    <property type="match status" value="1"/>
</dbReference>
<keyword evidence="2" id="KW-0949">S-adenosyl-L-methionine</keyword>
<dbReference type="GO" id="GO:0031419">
    <property type="term" value="F:cobalamin binding"/>
    <property type="evidence" value="ECO:0007669"/>
    <property type="project" value="InterPro"/>
</dbReference>
<gene>
    <name evidence="8" type="ORF">A2W59_02100</name>
</gene>
<dbReference type="InterPro" id="IPR034466">
    <property type="entry name" value="Methyltransferase_Class_B"/>
</dbReference>
<dbReference type="SMART" id="SM00729">
    <property type="entry name" value="Elp3"/>
    <property type="match status" value="1"/>
</dbReference>
<dbReference type="InterPro" id="IPR006158">
    <property type="entry name" value="Cobalamin-bd"/>
</dbReference>
<dbReference type="PROSITE" id="PS51332">
    <property type="entry name" value="B12_BINDING"/>
    <property type="match status" value="1"/>
</dbReference>
<reference evidence="8 9" key="1">
    <citation type="journal article" date="2016" name="Nat. Commun.">
        <title>Thousands of microbial genomes shed light on interconnected biogeochemical processes in an aquifer system.</title>
        <authorList>
            <person name="Anantharaman K."/>
            <person name="Brown C.T."/>
            <person name="Hug L.A."/>
            <person name="Sharon I."/>
            <person name="Castelle C.J."/>
            <person name="Probst A.J."/>
            <person name="Thomas B.C."/>
            <person name="Singh A."/>
            <person name="Wilkins M.J."/>
            <person name="Karaoz U."/>
            <person name="Brodie E.L."/>
            <person name="Williams K.H."/>
            <person name="Hubbard S.S."/>
            <person name="Banfield J.F."/>
        </authorList>
    </citation>
    <scope>NUCLEOTIDE SEQUENCE [LARGE SCALE GENOMIC DNA]</scope>
</reference>
<dbReference type="Gene3D" id="3.80.30.20">
    <property type="entry name" value="tm_1862 like domain"/>
    <property type="match status" value="1"/>
</dbReference>
<evidence type="ECO:0000259" key="6">
    <source>
        <dbReference type="PROSITE" id="PS51332"/>
    </source>
</evidence>
<dbReference type="InterPro" id="IPR007197">
    <property type="entry name" value="rSAM"/>
</dbReference>
<dbReference type="SFLD" id="SFLDS00029">
    <property type="entry name" value="Radical_SAM"/>
    <property type="match status" value="1"/>
</dbReference>
<evidence type="ECO:0000256" key="1">
    <source>
        <dbReference type="ARBA" id="ARBA00001966"/>
    </source>
</evidence>
<evidence type="ECO:0000259" key="7">
    <source>
        <dbReference type="PROSITE" id="PS51918"/>
    </source>
</evidence>
<dbReference type="InterPro" id="IPR023404">
    <property type="entry name" value="rSAM_horseshoe"/>
</dbReference>
<dbReference type="InterPro" id="IPR036724">
    <property type="entry name" value="Cobalamin-bd_sf"/>
</dbReference>
<dbReference type="Gene3D" id="3.40.50.280">
    <property type="entry name" value="Cobalamin-binding domain"/>
    <property type="match status" value="1"/>
</dbReference>
<keyword evidence="5" id="KW-0411">Iron-sulfur</keyword>
<dbReference type="InterPro" id="IPR051198">
    <property type="entry name" value="BchE-like"/>
</dbReference>
<dbReference type="Pfam" id="PF02310">
    <property type="entry name" value="B12-binding"/>
    <property type="match status" value="1"/>
</dbReference>
<evidence type="ECO:0000256" key="4">
    <source>
        <dbReference type="ARBA" id="ARBA00023004"/>
    </source>
</evidence>
<dbReference type="CDD" id="cd02068">
    <property type="entry name" value="radical_SAM_B12_BD"/>
    <property type="match status" value="1"/>
</dbReference>
<name>A0A1G2PKF8_9BACT</name>
<dbReference type="PANTHER" id="PTHR43409">
    <property type="entry name" value="ANAEROBIC MAGNESIUM-PROTOPORPHYRIN IX MONOMETHYL ESTER CYCLASE-RELATED"/>
    <property type="match status" value="1"/>
</dbReference>
<feature type="domain" description="B12-binding" evidence="6">
    <location>
        <begin position="1"/>
        <end position="144"/>
    </location>
</feature>
<dbReference type="SUPFAM" id="SSF102114">
    <property type="entry name" value="Radical SAM enzymes"/>
    <property type="match status" value="1"/>
</dbReference>
<evidence type="ECO:0000256" key="2">
    <source>
        <dbReference type="ARBA" id="ARBA00022691"/>
    </source>
</evidence>
<sequence length="483" mass="55701">MKILLINPPYTNFEGMRKSAGNTMPLNLAYLAAYLKSKIACDIKIMDSEAESMGYKEVEEEIKEYSPDLVGITTLTPPMKHVIKITQITKKINPKCKVALGGVHPTAFPEMTLKETGADFAVMGEGEITLYEIVKSMSDNSIKTEDIGGICWKKENGNIIKNKSREYIENLDELPFPERGLFDLNKYYSAPTKKVSDEPMATPILTSRGCAFKCVHCISNLLWSRRVRFRSSDNVVKEIEEIVNKYNIREFNILDDTFTLKKDRLMEICRKIIEKNLKIFWICFSRVNTIDEEMADIMYKAGCRKISFGLESGSQKILDLMNKNATVEMGRRAVEAIRKHKIEAHASFMFGNIGETKETIRETINFAKELDIDNATFFITSPLPGTHLYEVAKEKGYINADTKWEEFAPLTNTEPILVQDNVSKEELVYWQKRAFREFYLRPKYIWHKLKSVWSQGGFKTLYEGLRIFFIILRRPNKTKKQKL</sequence>
<dbReference type="AlphaFoldDB" id="A0A1G2PKF8"/>
<dbReference type="GO" id="GO:0003824">
    <property type="term" value="F:catalytic activity"/>
    <property type="evidence" value="ECO:0007669"/>
    <property type="project" value="InterPro"/>
</dbReference>
<dbReference type="SFLD" id="SFLDG01123">
    <property type="entry name" value="methyltransferase_(Class_B)"/>
    <property type="match status" value="1"/>
</dbReference>
<dbReference type="InterPro" id="IPR006638">
    <property type="entry name" value="Elp3/MiaA/NifB-like_rSAM"/>
</dbReference>
<accession>A0A1G2PKF8</accession>
<feature type="domain" description="Radical SAM core" evidence="7">
    <location>
        <begin position="196"/>
        <end position="425"/>
    </location>
</feature>
<dbReference type="SFLD" id="SFLDG01082">
    <property type="entry name" value="B12-binding_domain_containing"/>
    <property type="match status" value="1"/>
</dbReference>
<keyword evidence="4" id="KW-0408">Iron</keyword>
<dbReference type="GO" id="GO:0005829">
    <property type="term" value="C:cytosol"/>
    <property type="evidence" value="ECO:0007669"/>
    <property type="project" value="TreeGrafter"/>
</dbReference>